<comment type="caution">
    <text evidence="1">The sequence shown here is derived from an EMBL/GenBank/DDBJ whole genome shotgun (WGS) entry which is preliminary data.</text>
</comment>
<evidence type="ECO:0000313" key="1">
    <source>
        <dbReference type="EMBL" id="MFB9233516.1"/>
    </source>
</evidence>
<gene>
    <name evidence="1" type="ORF">ACFFUT_17110</name>
</gene>
<keyword evidence="2" id="KW-1185">Reference proteome</keyword>
<evidence type="ECO:0000313" key="2">
    <source>
        <dbReference type="Proteomes" id="UP001589683"/>
    </source>
</evidence>
<proteinExistence type="predicted"/>
<dbReference type="RefSeq" id="WP_213888421.1">
    <property type="nucleotide sequence ID" value="NZ_JAGFNU010000003.1"/>
</dbReference>
<protein>
    <submittedName>
        <fullName evidence="1">Uncharacterized protein</fullName>
    </submittedName>
</protein>
<dbReference type="Proteomes" id="UP001589683">
    <property type="component" value="Unassembled WGS sequence"/>
</dbReference>
<reference evidence="1 2" key="1">
    <citation type="submission" date="2024-09" db="EMBL/GenBank/DDBJ databases">
        <authorList>
            <person name="Sun Q."/>
            <person name="Mori K."/>
        </authorList>
    </citation>
    <scope>NUCLEOTIDE SEQUENCE [LARGE SCALE GENOMIC DNA]</scope>
    <source>
        <strain evidence="1 2">CECT 8726</strain>
    </source>
</reference>
<dbReference type="EMBL" id="JBHMEA010000049">
    <property type="protein sequence ID" value="MFB9233516.1"/>
    <property type="molecule type" value="Genomic_DNA"/>
</dbReference>
<sequence length="52" mass="5918">MNGFFSSMIELTGYTDKPMRETVAEKSARIRRQRGQIARESLPAKIFSKLVA</sequence>
<name>A0ABV5JJ84_9RHOB</name>
<organism evidence="1 2">
    <name type="scientific">Pseudohalocynthiibacter aestuariivivens</name>
    <dbReference type="NCBI Taxonomy" id="1591409"/>
    <lineage>
        <taxon>Bacteria</taxon>
        <taxon>Pseudomonadati</taxon>
        <taxon>Pseudomonadota</taxon>
        <taxon>Alphaproteobacteria</taxon>
        <taxon>Rhodobacterales</taxon>
        <taxon>Paracoccaceae</taxon>
        <taxon>Pseudohalocynthiibacter</taxon>
    </lineage>
</organism>
<accession>A0ABV5JJ84</accession>